<dbReference type="Pfam" id="PF07751">
    <property type="entry name" value="Abi_2"/>
    <property type="match status" value="1"/>
</dbReference>
<dbReference type="RefSeq" id="WP_077537327.1">
    <property type="nucleotide sequence ID" value="NZ_CP019628.1"/>
</dbReference>
<dbReference type="GO" id="GO:0003677">
    <property type="term" value="F:DNA binding"/>
    <property type="evidence" value="ECO:0007669"/>
    <property type="project" value="UniProtKB-KW"/>
</dbReference>
<name>A0A1Q2H041_9GAMM</name>
<evidence type="ECO:0000313" key="2">
    <source>
        <dbReference type="Proteomes" id="UP000188243"/>
    </source>
</evidence>
<dbReference type="AlphaFoldDB" id="A0A1Q2H041"/>
<dbReference type="STRING" id="247523.B0W48_12985"/>
<dbReference type="PIRSF" id="PIRSF034934">
    <property type="entry name" value="AbiF_AbiD"/>
    <property type="match status" value="1"/>
</dbReference>
<gene>
    <name evidence="1" type="ORF">B0W48_12985</name>
</gene>
<proteinExistence type="predicted"/>
<protein>
    <submittedName>
        <fullName evidence="1">DNA-binding protein</fullName>
    </submittedName>
</protein>
<dbReference type="InterPro" id="IPR011664">
    <property type="entry name" value="Abi_system_AbiD/AbiF-like"/>
</dbReference>
<organism evidence="1 2">
    <name type="scientific">Pseudoalteromonas aliena</name>
    <dbReference type="NCBI Taxonomy" id="247523"/>
    <lineage>
        <taxon>Bacteria</taxon>
        <taxon>Pseudomonadati</taxon>
        <taxon>Pseudomonadota</taxon>
        <taxon>Gammaproteobacteria</taxon>
        <taxon>Alteromonadales</taxon>
        <taxon>Pseudoalteromonadaceae</taxon>
        <taxon>Pseudoalteromonas</taxon>
    </lineage>
</organism>
<keyword evidence="1" id="KW-0238">DNA-binding</keyword>
<sequence>MIPFFKPSISLDEQIALLQQRGLSIKEPERAKHYLEVISFFRLSAYMRPFQKLHHEEHPFNEGSEFKQVVALYAFDRELRLLIMDAVERIEVATRSMFNNVMGPKYQQDDEPYSGSHWYIDRNHFNRNYDHNRLIKSLSDKQDKERGILAREAAKINNSPQHTLQKKAELINLKQRENYCRYYVSHYNEPNLPPCWAVIEELTLGELSHLYKGLVKDSDRKAIAKRFNVPQDKFASWLHTLTFIRNCCAHHARLWNRELPIAPKLLRDAEWQLPTVLPNSHIQPAKRLYSVLLLLAHLMKEVSPDSQWTDKLVQLIVKHPEVPVRNMGFPENWATHPFWALKDDENV</sequence>
<evidence type="ECO:0000313" key="1">
    <source>
        <dbReference type="EMBL" id="AQQ00641.1"/>
    </source>
</evidence>
<dbReference type="EMBL" id="CP019628">
    <property type="protein sequence ID" value="AQQ00641.1"/>
    <property type="molecule type" value="Genomic_DNA"/>
</dbReference>
<dbReference type="Proteomes" id="UP000188243">
    <property type="component" value="Chromosome"/>
</dbReference>
<dbReference type="InterPro" id="IPR017034">
    <property type="entry name" value="Abi_system_AbiD/AbiF"/>
</dbReference>
<reference evidence="1 2" key="1">
    <citation type="submission" date="2017-02" db="EMBL/GenBank/DDBJ databases">
        <title>Complete genome sequence of the cold-active Pseudoalteromonas aliena strain EH1 isolated from Arctic seawater.</title>
        <authorList>
            <person name="Kim E."/>
            <person name="Heo E."/>
            <person name="Kim H."/>
            <person name="Kim D."/>
        </authorList>
    </citation>
    <scope>NUCLEOTIDE SEQUENCE [LARGE SCALE GENOMIC DNA]</scope>
    <source>
        <strain evidence="1 2">EH1</strain>
    </source>
</reference>
<accession>A0A1Q2H041</accession>
<dbReference type="KEGG" id="paln:B0W48_12985"/>